<gene>
    <name evidence="2" type="ORF">GXM_03584</name>
</gene>
<evidence type="ECO:0000256" key="1">
    <source>
        <dbReference type="SAM" id="MobiDB-lite"/>
    </source>
</evidence>
<feature type="compositionally biased region" description="Polar residues" evidence="1">
    <location>
        <begin position="13"/>
        <end position="26"/>
    </location>
</feature>
<sequence>MRVLRSEQVIKNPKTQNQDLRTGNGKSNHRGHREHGGIRD</sequence>
<evidence type="ECO:0000313" key="3">
    <source>
        <dbReference type="Proteomes" id="UP000326678"/>
    </source>
</evidence>
<dbReference type="EMBL" id="CP045226">
    <property type="protein sequence ID" value="QFS46104.1"/>
    <property type="molecule type" value="Genomic_DNA"/>
</dbReference>
<feature type="region of interest" description="Disordered" evidence="1">
    <location>
        <begin position="1"/>
        <end position="40"/>
    </location>
</feature>
<dbReference type="KEGG" id="nsh:GXM_03584"/>
<reference evidence="2 3" key="1">
    <citation type="submission" date="2019-10" db="EMBL/GenBank/DDBJ databases">
        <title>Genomic and transcriptomic insights into the perfect genentic adaptation of a filamentous nitrogen-fixing cyanobacterium to rice fields.</title>
        <authorList>
            <person name="Chen Z."/>
        </authorList>
    </citation>
    <scope>NUCLEOTIDE SEQUENCE [LARGE SCALE GENOMIC DNA]</scope>
    <source>
        <strain evidence="2">CCNUC1</strain>
    </source>
</reference>
<dbReference type="AlphaFoldDB" id="A0A5P8W0K4"/>
<organism evidence="2 3">
    <name type="scientific">Nostoc sphaeroides CCNUC1</name>
    <dbReference type="NCBI Taxonomy" id="2653204"/>
    <lineage>
        <taxon>Bacteria</taxon>
        <taxon>Bacillati</taxon>
        <taxon>Cyanobacteriota</taxon>
        <taxon>Cyanophyceae</taxon>
        <taxon>Nostocales</taxon>
        <taxon>Nostocaceae</taxon>
        <taxon>Nostoc</taxon>
    </lineage>
</organism>
<accession>A0A5P8W0K4</accession>
<proteinExistence type="predicted"/>
<name>A0A5P8W0K4_9NOSO</name>
<dbReference type="Proteomes" id="UP000326678">
    <property type="component" value="Chromosome Gxm1"/>
</dbReference>
<keyword evidence="3" id="KW-1185">Reference proteome</keyword>
<evidence type="ECO:0000313" key="2">
    <source>
        <dbReference type="EMBL" id="QFS46104.1"/>
    </source>
</evidence>
<protein>
    <submittedName>
        <fullName evidence="2">Uncharacterized protein</fullName>
    </submittedName>
</protein>